<protein>
    <submittedName>
        <fullName evidence="1">S-adenosyl-L-methionine-dependent methyltransferase</fullName>
    </submittedName>
</protein>
<name>A0A370C1W6_ASPNG</name>
<gene>
    <name evidence="1" type="ORF">M747DRAFT_332309</name>
</gene>
<dbReference type="VEuPathDB" id="FungiDB:M747DRAFT_332309"/>
<proteinExistence type="predicted"/>
<organism evidence="1 2">
    <name type="scientific">Aspergillus niger ATCC 13496</name>
    <dbReference type="NCBI Taxonomy" id="1353008"/>
    <lineage>
        <taxon>Eukaryota</taxon>
        <taxon>Fungi</taxon>
        <taxon>Dikarya</taxon>
        <taxon>Ascomycota</taxon>
        <taxon>Pezizomycotina</taxon>
        <taxon>Eurotiomycetes</taxon>
        <taxon>Eurotiomycetidae</taxon>
        <taxon>Eurotiales</taxon>
        <taxon>Aspergillaceae</taxon>
        <taxon>Aspergillus</taxon>
        <taxon>Aspergillus subgen. Circumdati</taxon>
    </lineage>
</organism>
<reference evidence="1 2" key="1">
    <citation type="submission" date="2018-07" db="EMBL/GenBank/DDBJ databases">
        <title>Section-level genome sequencing of Aspergillus section Nigri to investigate inter- and intra-species variation.</title>
        <authorList>
            <consortium name="DOE Joint Genome Institute"/>
            <person name="Vesth T.C."/>
            <person name="Nybo J.L."/>
            <person name="Theobald S."/>
            <person name="Frisvad J.C."/>
            <person name="Larsen T.O."/>
            <person name="Nielsen K.F."/>
            <person name="Hoof J.B."/>
            <person name="Brandl J."/>
            <person name="Salamov A."/>
            <person name="Riley R."/>
            <person name="Gladden J.M."/>
            <person name="Phatale P."/>
            <person name="Nielsen M.T."/>
            <person name="Lyhne E.K."/>
            <person name="Kogle M.E."/>
            <person name="Strasser K."/>
            <person name="McDonnell E."/>
            <person name="Barry K."/>
            <person name="Clum A."/>
            <person name="Chen C."/>
            <person name="Nolan M."/>
            <person name="Sandor L."/>
            <person name="Kuo A."/>
            <person name="Lipzen A."/>
            <person name="Hainaut M."/>
            <person name="Drula E."/>
            <person name="Tsang A."/>
            <person name="Magnuson J.K."/>
            <person name="Henrissat B."/>
            <person name="Wiebenga A."/>
            <person name="Simmons B.A."/>
            <person name="Makela M.R."/>
            <person name="De vries R.P."/>
            <person name="Grigoriev I.V."/>
            <person name="Mortensen U.H."/>
            <person name="Baker S.E."/>
            <person name="Andersen M.R."/>
        </authorList>
    </citation>
    <scope>NUCLEOTIDE SEQUENCE [LARGE SCALE GENOMIC DNA]</scope>
    <source>
        <strain evidence="1 2">ATCC 13496</strain>
    </source>
</reference>
<keyword evidence="1" id="KW-0489">Methyltransferase</keyword>
<dbReference type="Proteomes" id="UP000253845">
    <property type="component" value="Unassembled WGS sequence"/>
</dbReference>
<dbReference type="CDD" id="cd02440">
    <property type="entry name" value="AdoMet_MTases"/>
    <property type="match status" value="1"/>
</dbReference>
<dbReference type="GO" id="GO:0032259">
    <property type="term" value="P:methylation"/>
    <property type="evidence" value="ECO:0007669"/>
    <property type="project" value="UniProtKB-KW"/>
</dbReference>
<evidence type="ECO:0000313" key="2">
    <source>
        <dbReference type="Proteomes" id="UP000253845"/>
    </source>
</evidence>
<dbReference type="AlphaFoldDB" id="A0A370C1W6"/>
<keyword evidence="1" id="KW-0808">Transferase</keyword>
<dbReference type="Pfam" id="PF13489">
    <property type="entry name" value="Methyltransf_23"/>
    <property type="match status" value="1"/>
</dbReference>
<dbReference type="SUPFAM" id="SSF53335">
    <property type="entry name" value="S-adenosyl-L-methionine-dependent methyltransferases"/>
    <property type="match status" value="1"/>
</dbReference>
<dbReference type="EMBL" id="KZ851919">
    <property type="protein sequence ID" value="RDH19401.1"/>
    <property type="molecule type" value="Genomic_DNA"/>
</dbReference>
<accession>A0A370C1W6</accession>
<dbReference type="Gene3D" id="3.40.50.150">
    <property type="entry name" value="Vaccinia Virus protein VP39"/>
    <property type="match status" value="1"/>
</dbReference>
<dbReference type="InterPro" id="IPR029063">
    <property type="entry name" value="SAM-dependent_MTases_sf"/>
</dbReference>
<dbReference type="GO" id="GO:0008168">
    <property type="term" value="F:methyltransferase activity"/>
    <property type="evidence" value="ECO:0007669"/>
    <property type="project" value="UniProtKB-KW"/>
</dbReference>
<dbReference type="PANTHER" id="PTHR43861">
    <property type="entry name" value="TRANS-ACONITATE 2-METHYLTRANSFERASE-RELATED"/>
    <property type="match status" value="1"/>
</dbReference>
<evidence type="ECO:0000313" key="1">
    <source>
        <dbReference type="EMBL" id="RDH19401.1"/>
    </source>
</evidence>
<sequence>MAEHAEHTERNRQYFDKLAKSYTNDFKSVLEFICRLVDRHRPWISDAWVDTEAGKGKEIKMLEYACGTGPVSLTLAPFVSKIVGLDVSDNMISEYNKNAEEAGYGDKMVALKGDLLAETAPAELSGPEYFDFDLVVVSMALHHFERPELAMARFSERLKKGGVCVIVDIVPDDHHHGHCHKVEHGFGDAEHTVKSHGFTTEQIQQLYGGAGLGMGFKYDISKEQVVFRKDGKEHLKTIFIARGQRA</sequence>